<proteinExistence type="predicted"/>
<comment type="caution">
    <text evidence="1">The sequence shown here is derived from an EMBL/GenBank/DDBJ whole genome shotgun (WGS) entry which is preliminary data.</text>
</comment>
<evidence type="ECO:0000313" key="1">
    <source>
        <dbReference type="EMBL" id="KKL51131.1"/>
    </source>
</evidence>
<gene>
    <name evidence="1" type="ORF">LCGC14_2298530</name>
</gene>
<dbReference type="AlphaFoldDB" id="A0A0F9DBP4"/>
<organism evidence="1">
    <name type="scientific">marine sediment metagenome</name>
    <dbReference type="NCBI Taxonomy" id="412755"/>
    <lineage>
        <taxon>unclassified sequences</taxon>
        <taxon>metagenomes</taxon>
        <taxon>ecological metagenomes</taxon>
    </lineage>
</organism>
<protein>
    <submittedName>
        <fullName evidence="1">Uncharacterized protein</fullName>
    </submittedName>
</protein>
<sequence length="72" mass="8074">MKKEMAARVYSVNRARLKEALDSIDELVKPLRDALKCSRCRTVRDDDVDSNVCGSCADDLRAEEEARSNEVG</sequence>
<reference evidence="1" key="1">
    <citation type="journal article" date="2015" name="Nature">
        <title>Complex archaea that bridge the gap between prokaryotes and eukaryotes.</title>
        <authorList>
            <person name="Spang A."/>
            <person name="Saw J.H."/>
            <person name="Jorgensen S.L."/>
            <person name="Zaremba-Niedzwiedzka K."/>
            <person name="Martijn J."/>
            <person name="Lind A.E."/>
            <person name="van Eijk R."/>
            <person name="Schleper C."/>
            <person name="Guy L."/>
            <person name="Ettema T.J."/>
        </authorList>
    </citation>
    <scope>NUCLEOTIDE SEQUENCE</scope>
</reference>
<accession>A0A0F9DBP4</accession>
<name>A0A0F9DBP4_9ZZZZ</name>
<dbReference type="EMBL" id="LAZR01032350">
    <property type="protein sequence ID" value="KKL51131.1"/>
    <property type="molecule type" value="Genomic_DNA"/>
</dbReference>